<dbReference type="PANTHER" id="PTHR30545:SF2">
    <property type="entry name" value="SUGAR FERMENTATION STIMULATION PROTEIN A"/>
    <property type="match status" value="1"/>
</dbReference>
<dbReference type="HAMAP" id="MF_00095">
    <property type="entry name" value="SfsA"/>
    <property type="match status" value="1"/>
</dbReference>
<dbReference type="OrthoDB" id="9802365at2"/>
<evidence type="ECO:0000259" key="3">
    <source>
        <dbReference type="Pfam" id="PF17746"/>
    </source>
</evidence>
<dbReference type="InterPro" id="IPR041465">
    <property type="entry name" value="SfsA_N"/>
</dbReference>
<dbReference type="Gene3D" id="2.40.50.580">
    <property type="match status" value="1"/>
</dbReference>
<keyword evidence="5" id="KW-1185">Reference proteome</keyword>
<dbReference type="Gene3D" id="3.40.1350.60">
    <property type="match status" value="1"/>
</dbReference>
<dbReference type="PANTHER" id="PTHR30545">
    <property type="entry name" value="SUGAR FERMENTATION STIMULATION PROTEIN A"/>
    <property type="match status" value="1"/>
</dbReference>
<comment type="caution">
    <text evidence="4">The sequence shown here is derived from an EMBL/GenBank/DDBJ whole genome shotgun (WGS) entry which is preliminary data.</text>
</comment>
<proteinExistence type="inferred from homology"/>
<evidence type="ECO:0000313" key="4">
    <source>
        <dbReference type="EMBL" id="ODR97117.1"/>
    </source>
</evidence>
<accession>A0A1E3VUC3</accession>
<dbReference type="InterPro" id="IPR040452">
    <property type="entry name" value="SfsA_C"/>
</dbReference>
<organism evidence="4 5">
    <name type="scientific">Methyloceanibacter superfactus</name>
    <dbReference type="NCBI Taxonomy" id="1774969"/>
    <lineage>
        <taxon>Bacteria</taxon>
        <taxon>Pseudomonadati</taxon>
        <taxon>Pseudomonadota</taxon>
        <taxon>Alphaproteobacteria</taxon>
        <taxon>Hyphomicrobiales</taxon>
        <taxon>Hyphomicrobiaceae</taxon>
        <taxon>Methyloceanibacter</taxon>
    </lineage>
</organism>
<gene>
    <name evidence="1" type="primary">sfsA</name>
    <name evidence="4" type="ORF">AUC69_13325</name>
</gene>
<dbReference type="CDD" id="cd22359">
    <property type="entry name" value="SfsA-like_bacterial"/>
    <property type="match status" value="1"/>
</dbReference>
<dbReference type="NCBIfam" id="TIGR00230">
    <property type="entry name" value="sfsA"/>
    <property type="match status" value="1"/>
</dbReference>
<sequence>MRFPSGLIEGRLVRRYKRFLADVELEAGETVTAHCANPGSMLGLAAPGSRVWLSRSTNPKRKLGFSWELIEVDLGRGPALVGINTSSPNAAVSAAIRSGLIPALQGYANIRREVRYAGNCRIDLLLEDPARPPCYVEVKNVHLMRHAGLAEFPDSVTARGAKHLKALADMAATGARAVMVYFVQRGDADRFTLAHDIDPAYAAAFEAARASGVEAIAVASEVTLEGLALPRAIPFKVSFDAEETHALNGSRFPPK</sequence>
<dbReference type="GO" id="GO:0003677">
    <property type="term" value="F:DNA binding"/>
    <property type="evidence" value="ECO:0007669"/>
    <property type="project" value="InterPro"/>
</dbReference>
<dbReference type="Pfam" id="PF17746">
    <property type="entry name" value="SfsA_N"/>
    <property type="match status" value="1"/>
</dbReference>
<dbReference type="AlphaFoldDB" id="A0A1E3VUC3"/>
<dbReference type="RefSeq" id="WP_069442144.1">
    <property type="nucleotide sequence ID" value="NZ_LPWF01000027.1"/>
</dbReference>
<evidence type="ECO:0000259" key="2">
    <source>
        <dbReference type="Pfam" id="PF03749"/>
    </source>
</evidence>
<dbReference type="STRING" id="1774969.AUC69_13325"/>
<protein>
    <recommendedName>
        <fullName evidence="1">Sugar fermentation stimulation protein homolog</fullName>
    </recommendedName>
</protein>
<feature type="domain" description="Sugar fermentation stimulation protein C-terminal" evidence="2">
    <location>
        <begin position="87"/>
        <end position="225"/>
    </location>
</feature>
<dbReference type="Proteomes" id="UP000094472">
    <property type="component" value="Unassembled WGS sequence"/>
</dbReference>
<evidence type="ECO:0000256" key="1">
    <source>
        <dbReference type="HAMAP-Rule" id="MF_00095"/>
    </source>
</evidence>
<dbReference type="InterPro" id="IPR005224">
    <property type="entry name" value="SfsA"/>
</dbReference>
<reference evidence="4 5" key="1">
    <citation type="journal article" date="2016" name="Environ. Microbiol.">
        <title>New Methyloceanibacter diversity from North Sea sediments includes methanotroph containing solely the soluble methane monooxygenase.</title>
        <authorList>
            <person name="Vekeman B."/>
            <person name="Kerckhof F.M."/>
            <person name="Cremers G."/>
            <person name="de Vos P."/>
            <person name="Vandamme P."/>
            <person name="Boon N."/>
            <person name="Op den Camp H.J."/>
            <person name="Heylen K."/>
        </authorList>
    </citation>
    <scope>NUCLEOTIDE SEQUENCE [LARGE SCALE GENOMIC DNA]</scope>
    <source>
        <strain evidence="4 5">R-67175</strain>
    </source>
</reference>
<dbReference type="Pfam" id="PF03749">
    <property type="entry name" value="SfsA"/>
    <property type="match status" value="1"/>
</dbReference>
<comment type="similarity">
    <text evidence="1">Belongs to the SfsA family.</text>
</comment>
<dbReference type="EMBL" id="LPWF01000027">
    <property type="protein sequence ID" value="ODR97117.1"/>
    <property type="molecule type" value="Genomic_DNA"/>
</dbReference>
<feature type="domain" description="SfsA N-terminal OB" evidence="3">
    <location>
        <begin position="13"/>
        <end position="73"/>
    </location>
</feature>
<evidence type="ECO:0000313" key="5">
    <source>
        <dbReference type="Proteomes" id="UP000094472"/>
    </source>
</evidence>
<name>A0A1E3VUC3_9HYPH</name>